<dbReference type="InterPro" id="IPR003593">
    <property type="entry name" value="AAA+_ATPase"/>
</dbReference>
<evidence type="ECO:0000256" key="3">
    <source>
        <dbReference type="ARBA" id="ARBA00022840"/>
    </source>
</evidence>
<gene>
    <name evidence="6" type="ORF">JE024_16995</name>
</gene>
<evidence type="ECO:0000256" key="4">
    <source>
        <dbReference type="SAM" id="MobiDB-lite"/>
    </source>
</evidence>
<keyword evidence="3 6" id="KW-0067">ATP-binding</keyword>
<keyword evidence="1" id="KW-0813">Transport</keyword>
<dbReference type="PROSITE" id="PS50893">
    <property type="entry name" value="ABC_TRANSPORTER_2"/>
    <property type="match status" value="1"/>
</dbReference>
<feature type="region of interest" description="Disordered" evidence="4">
    <location>
        <begin position="38"/>
        <end position="63"/>
    </location>
</feature>
<feature type="domain" description="ABC transporter" evidence="5">
    <location>
        <begin position="66"/>
        <end position="300"/>
    </location>
</feature>
<accession>A0ABS2USK6</accession>
<sequence>MDPHGRRRRAHHRVAGEAAGLSRGVGVLPGQCGGRRVRGAGDAGGVPDQCAARRRRARDHPEPVRTRVEAVLGAHRLSLSHQGPDGPVAAVRDVSFEVAAGEIVALVGRSGSGKTSLLMALGLLATPGAGTVLVEGRDTAGLADAELSALRRDRIGFVFQAFNLLPQFTAQENVAMAHRSGLRGGAERAARLLGEVGLGHRLRHRPQQLSAGEQQRVAVARALVNAPAVVLADEPTGNLDAETESDVLDVLTTGAAGSGCAVLLVTHSAGVASRAGRVLRMADGLCAEDPEHDAPRKATP</sequence>
<dbReference type="SMART" id="SM00382">
    <property type="entry name" value="AAA"/>
    <property type="match status" value="1"/>
</dbReference>
<dbReference type="SUPFAM" id="SSF52540">
    <property type="entry name" value="P-loop containing nucleoside triphosphate hydrolases"/>
    <property type="match status" value="1"/>
</dbReference>
<keyword evidence="7" id="KW-1185">Reference proteome</keyword>
<comment type="caution">
    <text evidence="6">The sequence shown here is derived from an EMBL/GenBank/DDBJ whole genome shotgun (WGS) entry which is preliminary data.</text>
</comment>
<proteinExistence type="predicted"/>
<dbReference type="PANTHER" id="PTHR24220">
    <property type="entry name" value="IMPORT ATP-BINDING PROTEIN"/>
    <property type="match status" value="1"/>
</dbReference>
<evidence type="ECO:0000313" key="6">
    <source>
        <dbReference type="EMBL" id="MBM9620408.1"/>
    </source>
</evidence>
<dbReference type="Proteomes" id="UP000664109">
    <property type="component" value="Unassembled WGS sequence"/>
</dbReference>
<dbReference type="Pfam" id="PF00005">
    <property type="entry name" value="ABC_tran"/>
    <property type="match status" value="1"/>
</dbReference>
<dbReference type="InterPro" id="IPR027417">
    <property type="entry name" value="P-loop_NTPase"/>
</dbReference>
<reference evidence="6 7" key="1">
    <citation type="journal article" date="2016" name="Arch. Microbiol.">
        <title>Streptomyces zhihengii sp. nov., isolated from rhizospheric soil of Psammosilene tunicoides.</title>
        <authorList>
            <person name="Huang M.J."/>
            <person name="Fei J.J."/>
            <person name="Salam N."/>
            <person name="Kim C.J."/>
            <person name="Hozzein W.N."/>
            <person name="Xiao M."/>
            <person name="Huang H.Q."/>
            <person name="Li W.J."/>
        </authorList>
    </citation>
    <scope>NUCLEOTIDE SEQUENCE [LARGE SCALE GENOMIC DNA]</scope>
    <source>
        <strain evidence="6 7">YIM T102</strain>
    </source>
</reference>
<dbReference type="InterPro" id="IPR015854">
    <property type="entry name" value="ABC_transpr_LolD-like"/>
</dbReference>
<dbReference type="InterPro" id="IPR017911">
    <property type="entry name" value="MacB-like_ATP-bd"/>
</dbReference>
<evidence type="ECO:0000313" key="7">
    <source>
        <dbReference type="Proteomes" id="UP000664109"/>
    </source>
</evidence>
<dbReference type="GO" id="GO:0005524">
    <property type="term" value="F:ATP binding"/>
    <property type="evidence" value="ECO:0007669"/>
    <property type="project" value="UniProtKB-KW"/>
</dbReference>
<evidence type="ECO:0000256" key="1">
    <source>
        <dbReference type="ARBA" id="ARBA00022448"/>
    </source>
</evidence>
<name>A0ABS2USK6_9ACTN</name>
<dbReference type="PANTHER" id="PTHR24220:SF659">
    <property type="entry name" value="TRANSPORTER, PUTATIVE-RELATED"/>
    <property type="match status" value="1"/>
</dbReference>
<keyword evidence="2" id="KW-0547">Nucleotide-binding</keyword>
<dbReference type="InterPro" id="IPR003439">
    <property type="entry name" value="ABC_transporter-like_ATP-bd"/>
</dbReference>
<dbReference type="Gene3D" id="3.40.50.300">
    <property type="entry name" value="P-loop containing nucleotide triphosphate hydrolases"/>
    <property type="match status" value="1"/>
</dbReference>
<protein>
    <submittedName>
        <fullName evidence="6">ABC transporter ATP-binding protein</fullName>
    </submittedName>
</protein>
<dbReference type="CDD" id="cd03255">
    <property type="entry name" value="ABC_MJ0796_LolCDE_FtsE"/>
    <property type="match status" value="1"/>
</dbReference>
<dbReference type="InterPro" id="IPR017871">
    <property type="entry name" value="ABC_transporter-like_CS"/>
</dbReference>
<evidence type="ECO:0000259" key="5">
    <source>
        <dbReference type="PROSITE" id="PS50893"/>
    </source>
</evidence>
<organism evidence="6 7">
    <name type="scientific">Streptomyces zhihengii</name>
    <dbReference type="NCBI Taxonomy" id="1818004"/>
    <lineage>
        <taxon>Bacteria</taxon>
        <taxon>Bacillati</taxon>
        <taxon>Actinomycetota</taxon>
        <taxon>Actinomycetes</taxon>
        <taxon>Kitasatosporales</taxon>
        <taxon>Streptomycetaceae</taxon>
        <taxon>Streptomyces</taxon>
    </lineage>
</organism>
<dbReference type="EMBL" id="JAFEJA010000001">
    <property type="protein sequence ID" value="MBM9620408.1"/>
    <property type="molecule type" value="Genomic_DNA"/>
</dbReference>
<evidence type="ECO:0000256" key="2">
    <source>
        <dbReference type="ARBA" id="ARBA00022741"/>
    </source>
</evidence>
<dbReference type="PROSITE" id="PS00211">
    <property type="entry name" value="ABC_TRANSPORTER_1"/>
    <property type="match status" value="1"/>
</dbReference>